<feature type="region of interest" description="Disordered" evidence="1">
    <location>
        <begin position="1"/>
        <end position="32"/>
    </location>
</feature>
<gene>
    <name evidence="2" type="ORF">AAGT95_08110</name>
</gene>
<accession>A0ABZ3CY25</accession>
<organism evidence="2 3">
    <name type="scientific">Salinicola lusitanus</name>
    <dbReference type="NCBI Taxonomy" id="1949085"/>
    <lineage>
        <taxon>Bacteria</taxon>
        <taxon>Pseudomonadati</taxon>
        <taxon>Pseudomonadota</taxon>
        <taxon>Gammaproteobacteria</taxon>
        <taxon>Oceanospirillales</taxon>
        <taxon>Halomonadaceae</taxon>
        <taxon>Salinicola</taxon>
    </lineage>
</organism>
<dbReference type="Proteomes" id="UP001453229">
    <property type="component" value="Chromosome"/>
</dbReference>
<evidence type="ECO:0000313" key="2">
    <source>
        <dbReference type="EMBL" id="XAD55935.1"/>
    </source>
</evidence>
<sequence length="142" mass="15330">MKITGRQVEPDRYRSSGTGPAPVRPVETPAGRDDDFIRAIGHARARGAGQPALAARLDAFERPEASDARSYANARSIELLQHVIEGVLPTLDADDDIVGMAKKVIGEELEWRQAWEARMSDTMAPQADAAPGGDDAHDEEPS</sequence>
<dbReference type="EMBL" id="CP151919">
    <property type="protein sequence ID" value="XAD55935.1"/>
    <property type="molecule type" value="Genomic_DNA"/>
</dbReference>
<feature type="region of interest" description="Disordered" evidence="1">
    <location>
        <begin position="120"/>
        <end position="142"/>
    </location>
</feature>
<keyword evidence="3" id="KW-1185">Reference proteome</keyword>
<proteinExistence type="predicted"/>
<protein>
    <submittedName>
        <fullName evidence="2">Uncharacterized protein</fullName>
    </submittedName>
</protein>
<reference evidence="2 3" key="1">
    <citation type="submission" date="2024-04" db="EMBL/GenBank/DDBJ databases">
        <title>Salinicola lusitanus LLJ914,a marine bacterium isolated from the Okinawa Trough.</title>
        <authorList>
            <person name="Li J."/>
        </authorList>
    </citation>
    <scope>NUCLEOTIDE SEQUENCE [LARGE SCALE GENOMIC DNA]</scope>
    <source>
        <strain evidence="2 3">LLJ914</strain>
    </source>
</reference>
<name>A0ABZ3CY25_9GAMM</name>
<evidence type="ECO:0000256" key="1">
    <source>
        <dbReference type="SAM" id="MobiDB-lite"/>
    </source>
</evidence>
<evidence type="ECO:0000313" key="3">
    <source>
        <dbReference type="Proteomes" id="UP001453229"/>
    </source>
</evidence>
<dbReference type="RefSeq" id="WP_110597656.1">
    <property type="nucleotide sequence ID" value="NZ_CP151919.1"/>
</dbReference>
<feature type="compositionally biased region" description="Low complexity" evidence="1">
    <location>
        <begin position="124"/>
        <end position="133"/>
    </location>
</feature>